<accession>F2RBT3</accession>
<evidence type="ECO:0000259" key="5">
    <source>
        <dbReference type="PROSITE" id="PS50977"/>
    </source>
</evidence>
<keyword evidence="7" id="KW-1185">Reference proteome</keyword>
<dbReference type="InterPro" id="IPR004111">
    <property type="entry name" value="Repressor_TetR_C"/>
</dbReference>
<dbReference type="GO" id="GO:0003700">
    <property type="term" value="F:DNA-binding transcription factor activity"/>
    <property type="evidence" value="ECO:0007669"/>
    <property type="project" value="TreeGrafter"/>
</dbReference>
<keyword evidence="3" id="KW-0804">Transcription</keyword>
<dbReference type="Gene3D" id="1.10.10.60">
    <property type="entry name" value="Homeodomain-like"/>
    <property type="match status" value="1"/>
</dbReference>
<evidence type="ECO:0000313" key="6">
    <source>
        <dbReference type="EMBL" id="CCA56794.1"/>
    </source>
</evidence>
<dbReference type="AlphaFoldDB" id="F2RBT3"/>
<dbReference type="PANTHER" id="PTHR30055">
    <property type="entry name" value="HTH-TYPE TRANSCRIPTIONAL REGULATOR RUTR"/>
    <property type="match status" value="1"/>
</dbReference>
<dbReference type="InterPro" id="IPR009057">
    <property type="entry name" value="Homeodomain-like_sf"/>
</dbReference>
<dbReference type="InterPro" id="IPR036271">
    <property type="entry name" value="Tet_transcr_reg_TetR-rel_C_sf"/>
</dbReference>
<dbReference type="SUPFAM" id="SSF48498">
    <property type="entry name" value="Tetracyclin repressor-like, C-terminal domain"/>
    <property type="match status" value="1"/>
</dbReference>
<dbReference type="PROSITE" id="PS50977">
    <property type="entry name" value="HTH_TETR_2"/>
    <property type="match status" value="1"/>
</dbReference>
<evidence type="ECO:0000256" key="3">
    <source>
        <dbReference type="ARBA" id="ARBA00023163"/>
    </source>
</evidence>
<name>F2RBT3_STRVP</name>
<reference evidence="6 7" key="1">
    <citation type="journal article" date="2011" name="BMC Genomics">
        <title>Genome-wide analysis of the role of GlnR in Streptomyces venezuelae provides new insights into global nitrogen regulation in actinomycetes.</title>
        <authorList>
            <person name="Pullan S.T."/>
            <person name="Bibb M.J."/>
            <person name="Merrick M."/>
        </authorList>
    </citation>
    <scope>NUCLEOTIDE SEQUENCE [LARGE SCALE GENOMIC DNA]</scope>
    <source>
        <strain evidence="7">ATCC 10712 / CBS 650.69 / DSM 40230 / JCM 4526 / NBRC 13096 / PD 04745</strain>
    </source>
</reference>
<dbReference type="Gene3D" id="1.10.357.10">
    <property type="entry name" value="Tetracycline Repressor, domain 2"/>
    <property type="match status" value="1"/>
</dbReference>
<proteinExistence type="predicted"/>
<protein>
    <submittedName>
        <fullName evidence="6">TetR-family transcriptional regulator</fullName>
    </submittedName>
</protein>
<evidence type="ECO:0000313" key="7">
    <source>
        <dbReference type="Proteomes" id="UP000006854"/>
    </source>
</evidence>
<feature type="DNA-binding region" description="H-T-H motif" evidence="4">
    <location>
        <begin position="34"/>
        <end position="53"/>
    </location>
</feature>
<dbReference type="EMBL" id="FR845719">
    <property type="protein sequence ID" value="CCA56794.1"/>
    <property type="molecule type" value="Genomic_DNA"/>
</dbReference>
<feature type="domain" description="HTH tetR-type" evidence="5">
    <location>
        <begin position="11"/>
        <end position="71"/>
    </location>
</feature>
<gene>
    <name evidence="6" type="ordered locus">SVEN_3508</name>
</gene>
<dbReference type="SUPFAM" id="SSF46689">
    <property type="entry name" value="Homeodomain-like"/>
    <property type="match status" value="1"/>
</dbReference>
<dbReference type="PANTHER" id="PTHR30055:SF151">
    <property type="entry name" value="TRANSCRIPTIONAL REGULATORY PROTEIN"/>
    <property type="match status" value="1"/>
</dbReference>
<dbReference type="GO" id="GO:0000976">
    <property type="term" value="F:transcription cis-regulatory region binding"/>
    <property type="evidence" value="ECO:0007669"/>
    <property type="project" value="TreeGrafter"/>
</dbReference>
<dbReference type="eggNOG" id="COG1309">
    <property type="taxonomic scope" value="Bacteria"/>
</dbReference>
<dbReference type="InterPro" id="IPR001647">
    <property type="entry name" value="HTH_TetR"/>
</dbReference>
<evidence type="ECO:0000256" key="4">
    <source>
        <dbReference type="PROSITE-ProRule" id="PRU00335"/>
    </source>
</evidence>
<sequence>MTYRERMARSTLTRDQIVRTAVELLDSDGLEGLNMRSLGQRLNSAATAVYWHVKNKDDLVTLAGDLVWDEIRLPDLDTVDWRTAATAMAGDLYAMFGRHPWLVQAFATHLFHGEGKARHDDHNLAVYEAGGFTGPAADRAAAAVFTYVLGNASSSAATTALTRRIERDGRDAGEVFAATMKEAAEVAGRFPRLRSRIDALTADDYAEGPDDTFAFGLDALLDGMAARLPAAHPATRTADEN</sequence>
<keyword evidence="2 4" id="KW-0238">DNA-binding</keyword>
<dbReference type="KEGG" id="sve:SVEN_3508"/>
<evidence type="ECO:0000256" key="2">
    <source>
        <dbReference type="ARBA" id="ARBA00023125"/>
    </source>
</evidence>
<dbReference type="InterPro" id="IPR050109">
    <property type="entry name" value="HTH-type_TetR-like_transc_reg"/>
</dbReference>
<dbReference type="Proteomes" id="UP000006854">
    <property type="component" value="Chromosome"/>
</dbReference>
<dbReference type="PATRIC" id="fig|953739.5.peg.5731"/>
<dbReference type="GO" id="GO:0045892">
    <property type="term" value="P:negative regulation of DNA-templated transcription"/>
    <property type="evidence" value="ECO:0007669"/>
    <property type="project" value="InterPro"/>
</dbReference>
<keyword evidence="1" id="KW-0805">Transcription regulation</keyword>
<dbReference type="Pfam" id="PF02909">
    <property type="entry name" value="TetR_C_1"/>
    <property type="match status" value="1"/>
</dbReference>
<evidence type="ECO:0000256" key="1">
    <source>
        <dbReference type="ARBA" id="ARBA00023015"/>
    </source>
</evidence>
<dbReference type="Pfam" id="PF00440">
    <property type="entry name" value="TetR_N"/>
    <property type="match status" value="1"/>
</dbReference>
<dbReference type="HOGENOM" id="CLU_069543_0_2_11"/>
<dbReference type="STRING" id="953739.SVEN_3508"/>
<organism evidence="6 7">
    <name type="scientific">Streptomyces venezuelae (strain ATCC 10712 / CBS 650.69 / DSM 40230 / JCM 4526 / NBRC 13096 / PD 04745)</name>
    <dbReference type="NCBI Taxonomy" id="953739"/>
    <lineage>
        <taxon>Bacteria</taxon>
        <taxon>Bacillati</taxon>
        <taxon>Actinomycetota</taxon>
        <taxon>Actinomycetes</taxon>
        <taxon>Kitasatosporales</taxon>
        <taxon>Streptomycetaceae</taxon>
        <taxon>Streptomyces</taxon>
    </lineage>
</organism>